<dbReference type="AlphaFoldDB" id="A0AAU8DIS3"/>
<proteinExistence type="predicted"/>
<feature type="signal peptide" evidence="1">
    <location>
        <begin position="1"/>
        <end position="24"/>
    </location>
</feature>
<accession>A0AAU8DIS3</accession>
<sequence>MKSGRIVMVALAAELLLASLGGVAAASPIAPSSGDHTKGGHPDPAFTFAVIGDIPYGATQIREFPERIAQINADRQVQLVDHLGDIKNGSSTCDDAYYGKVRSEFDTFRNPLVYTPGDNEWTDCHRTNNGAYNPLERLAAVRQDFFPRPGRTLGQHPIRVTSQVAHGYPENVSYQRGDVAFAAVHLVGSNNSLAPWTGLGLTAPTPEQSAEVLGRTAADIQLIRDTFAAARRDHNRAVVLLTQADMFDATVPAPTYADYFAFTPVVAAIAQESRNFRGPVYLFNGDSHVFRQDTPLAAGSKWLPFYQLTTPVSNLHRVTIEGSTDADEWLKVTIDKHNPAVLTWQRILYS</sequence>
<reference evidence="2" key="1">
    <citation type="submission" date="2024-05" db="EMBL/GenBank/DDBJ databases">
        <authorList>
            <person name="Cai S.Y."/>
            <person name="Jin L.M."/>
            <person name="Li H.R."/>
        </authorList>
    </citation>
    <scope>NUCLEOTIDE SEQUENCE</scope>
    <source>
        <strain evidence="2">A5-74</strain>
    </source>
</reference>
<gene>
    <name evidence="2" type="ORF">ABLG96_12440</name>
</gene>
<keyword evidence="1" id="KW-0732">Signal</keyword>
<name>A0AAU8DIS3_9ACTN</name>
<protein>
    <submittedName>
        <fullName evidence="2">Metallophosphoesterase</fullName>
    </submittedName>
</protein>
<dbReference type="InterPro" id="IPR029052">
    <property type="entry name" value="Metallo-depent_PP-like"/>
</dbReference>
<feature type="chain" id="PRO_5043739549" evidence="1">
    <location>
        <begin position="25"/>
        <end position="350"/>
    </location>
</feature>
<evidence type="ECO:0000313" key="2">
    <source>
        <dbReference type="EMBL" id="XCG62086.1"/>
    </source>
</evidence>
<evidence type="ECO:0000256" key="1">
    <source>
        <dbReference type="SAM" id="SignalP"/>
    </source>
</evidence>
<dbReference type="EMBL" id="CP159218">
    <property type="protein sequence ID" value="XCG62086.1"/>
    <property type="molecule type" value="Genomic_DNA"/>
</dbReference>
<organism evidence="2">
    <name type="scientific">Nakamurella sp. A5-74</name>
    <dbReference type="NCBI Taxonomy" id="3158264"/>
    <lineage>
        <taxon>Bacteria</taxon>
        <taxon>Bacillati</taxon>
        <taxon>Actinomycetota</taxon>
        <taxon>Actinomycetes</taxon>
        <taxon>Nakamurellales</taxon>
        <taxon>Nakamurellaceae</taxon>
        <taxon>Nakamurella</taxon>
    </lineage>
</organism>
<dbReference type="GO" id="GO:0016787">
    <property type="term" value="F:hydrolase activity"/>
    <property type="evidence" value="ECO:0007669"/>
    <property type="project" value="InterPro"/>
</dbReference>
<dbReference type="RefSeq" id="WP_353647701.1">
    <property type="nucleotide sequence ID" value="NZ_CP159218.1"/>
</dbReference>
<dbReference type="SUPFAM" id="SSF56300">
    <property type="entry name" value="Metallo-dependent phosphatases"/>
    <property type="match status" value="1"/>
</dbReference>